<feature type="transmembrane region" description="Helical" evidence="4">
    <location>
        <begin position="200"/>
        <end position="221"/>
    </location>
</feature>
<dbReference type="GO" id="GO:0003700">
    <property type="term" value="F:DNA-binding transcription factor activity"/>
    <property type="evidence" value="ECO:0007669"/>
    <property type="project" value="InterPro"/>
</dbReference>
<evidence type="ECO:0000313" key="7">
    <source>
        <dbReference type="Proteomes" id="UP000006048"/>
    </source>
</evidence>
<evidence type="ECO:0000256" key="3">
    <source>
        <dbReference type="ARBA" id="ARBA00023163"/>
    </source>
</evidence>
<dbReference type="HOGENOM" id="CLU_041408_2_1_12"/>
<proteinExistence type="predicted"/>
<dbReference type="RefSeq" id="WP_014802252.1">
    <property type="nucleotide sequence ID" value="NC_018020.1"/>
</dbReference>
<dbReference type="EMBL" id="CP002959">
    <property type="protein sequence ID" value="AFM11735.1"/>
    <property type="molecule type" value="Genomic_DNA"/>
</dbReference>
<dbReference type="Gene3D" id="1.10.10.60">
    <property type="entry name" value="Homeodomain-like"/>
    <property type="match status" value="2"/>
</dbReference>
<dbReference type="PROSITE" id="PS01124">
    <property type="entry name" value="HTH_ARAC_FAMILY_2"/>
    <property type="match status" value="1"/>
</dbReference>
<keyword evidence="2" id="KW-0238">DNA-binding</keyword>
<keyword evidence="4" id="KW-0472">Membrane</keyword>
<accession>I4B378</accession>
<organism evidence="6 7">
    <name type="scientific">Turneriella parva (strain ATCC BAA-1111 / DSM 21527 / NCTC 11395 / H)</name>
    <name type="common">Leptospira parva</name>
    <dbReference type="NCBI Taxonomy" id="869212"/>
    <lineage>
        <taxon>Bacteria</taxon>
        <taxon>Pseudomonadati</taxon>
        <taxon>Spirochaetota</taxon>
        <taxon>Spirochaetia</taxon>
        <taxon>Leptospirales</taxon>
        <taxon>Leptospiraceae</taxon>
        <taxon>Turneriella</taxon>
    </lineage>
</organism>
<dbReference type="InterPro" id="IPR018062">
    <property type="entry name" value="HTH_AraC-typ_CS"/>
</dbReference>
<dbReference type="InterPro" id="IPR020449">
    <property type="entry name" value="Tscrpt_reg_AraC-type_HTH"/>
</dbReference>
<keyword evidence="4" id="KW-0812">Transmembrane</keyword>
<dbReference type="PANTHER" id="PTHR43280:SF29">
    <property type="entry name" value="ARAC-FAMILY TRANSCRIPTIONAL REGULATOR"/>
    <property type="match status" value="1"/>
</dbReference>
<evidence type="ECO:0000259" key="5">
    <source>
        <dbReference type="PROSITE" id="PS01124"/>
    </source>
</evidence>
<dbReference type="Proteomes" id="UP000006048">
    <property type="component" value="Chromosome"/>
</dbReference>
<feature type="domain" description="HTH araC/xylS-type" evidence="5">
    <location>
        <begin position="250"/>
        <end position="356"/>
    </location>
</feature>
<name>I4B378_TURPD</name>
<gene>
    <name evidence="6" type="ordered locus">Turpa_1086</name>
</gene>
<dbReference type="STRING" id="869212.Turpa_1086"/>
<feature type="transmembrane region" description="Helical" evidence="4">
    <location>
        <begin position="96"/>
        <end position="115"/>
    </location>
</feature>
<evidence type="ECO:0000313" key="6">
    <source>
        <dbReference type="EMBL" id="AFM11735.1"/>
    </source>
</evidence>
<keyword evidence="7" id="KW-1185">Reference proteome</keyword>
<reference evidence="6 7" key="1">
    <citation type="submission" date="2012-06" db="EMBL/GenBank/DDBJ databases">
        <title>The complete chromosome of genome of Turneriella parva DSM 21527.</title>
        <authorList>
            <consortium name="US DOE Joint Genome Institute (JGI-PGF)"/>
            <person name="Lucas S."/>
            <person name="Han J."/>
            <person name="Lapidus A."/>
            <person name="Bruce D."/>
            <person name="Goodwin L."/>
            <person name="Pitluck S."/>
            <person name="Peters L."/>
            <person name="Kyrpides N."/>
            <person name="Mavromatis K."/>
            <person name="Ivanova N."/>
            <person name="Mikhailova N."/>
            <person name="Chertkov O."/>
            <person name="Detter J.C."/>
            <person name="Tapia R."/>
            <person name="Han C."/>
            <person name="Land M."/>
            <person name="Hauser L."/>
            <person name="Markowitz V."/>
            <person name="Cheng J.-F."/>
            <person name="Hugenholtz P."/>
            <person name="Woyke T."/>
            <person name="Wu D."/>
            <person name="Gronow S."/>
            <person name="Wellnitz S."/>
            <person name="Brambilla E."/>
            <person name="Klenk H.-P."/>
            <person name="Eisen J.A."/>
        </authorList>
    </citation>
    <scope>NUCLEOTIDE SEQUENCE [LARGE SCALE GENOMIC DNA]</scope>
    <source>
        <strain evidence="7">ATCC BAA-1111 / DSM 21527 / NCTC 11395 / H</strain>
    </source>
</reference>
<dbReference type="SMART" id="SM00342">
    <property type="entry name" value="HTH_ARAC"/>
    <property type="match status" value="1"/>
</dbReference>
<keyword evidence="4" id="KW-1133">Transmembrane helix</keyword>
<protein>
    <submittedName>
        <fullName evidence="6">Transcriptional regulator, AraC family</fullName>
    </submittedName>
</protein>
<dbReference type="SUPFAM" id="SSF46689">
    <property type="entry name" value="Homeodomain-like"/>
    <property type="match status" value="1"/>
</dbReference>
<dbReference type="PANTHER" id="PTHR43280">
    <property type="entry name" value="ARAC-FAMILY TRANSCRIPTIONAL REGULATOR"/>
    <property type="match status" value="1"/>
</dbReference>
<dbReference type="PRINTS" id="PR00032">
    <property type="entry name" value="HTHARAC"/>
</dbReference>
<dbReference type="InterPro" id="IPR018060">
    <property type="entry name" value="HTH_AraC"/>
</dbReference>
<sequence>MPIDLFSLSFFVVAGICLLIGLGHLFLAKAGRKKYYWSAAYFSTGAMIFFSFLIFSDLLMQWPHFYGLHIPISFLPGYFYYAYFRNWLNPHARERHEFYLAPFLVVTIVMVPFLFSGAEAKRTAIQAFYVYHQISWREGLLLLGLAYNIVFPMLILWTMLHAYTQIKGAGRSLLILVLMCAGISIVSLVLIILAHLFTSVAFIKISAGGLLIAACLGYIFMQRSAHTTAYLQEIETVRYAKTRLAGLKIDELEQKLSDLMQNEKLFTDFELTLNTVAQRLSLKPHQLSEYLNLHAKQTFRDFINVYRVKEAERLLADPENENILQVAYQAGFGSKSSFNLIFRKLTGKTPSEYAQLMRTNTESPN</sequence>
<feature type="transmembrane region" description="Helical" evidence="4">
    <location>
        <begin position="39"/>
        <end position="59"/>
    </location>
</feature>
<evidence type="ECO:0000256" key="4">
    <source>
        <dbReference type="SAM" id="Phobius"/>
    </source>
</evidence>
<dbReference type="InterPro" id="IPR009057">
    <property type="entry name" value="Homeodomain-like_sf"/>
</dbReference>
<feature type="transmembrane region" description="Helical" evidence="4">
    <location>
        <begin position="6"/>
        <end position="27"/>
    </location>
</feature>
<dbReference type="AlphaFoldDB" id="I4B378"/>
<evidence type="ECO:0000256" key="2">
    <source>
        <dbReference type="ARBA" id="ARBA00023125"/>
    </source>
</evidence>
<feature type="transmembrane region" description="Helical" evidence="4">
    <location>
        <begin position="140"/>
        <end position="160"/>
    </location>
</feature>
<dbReference type="PROSITE" id="PS00041">
    <property type="entry name" value="HTH_ARAC_FAMILY_1"/>
    <property type="match status" value="1"/>
</dbReference>
<keyword evidence="1" id="KW-0805">Transcription regulation</keyword>
<dbReference type="KEGG" id="tpx:Turpa_1086"/>
<evidence type="ECO:0000256" key="1">
    <source>
        <dbReference type="ARBA" id="ARBA00023015"/>
    </source>
</evidence>
<feature type="transmembrane region" description="Helical" evidence="4">
    <location>
        <begin position="65"/>
        <end position="84"/>
    </location>
</feature>
<dbReference type="Pfam" id="PF12833">
    <property type="entry name" value="HTH_18"/>
    <property type="match status" value="1"/>
</dbReference>
<feature type="transmembrane region" description="Helical" evidence="4">
    <location>
        <begin position="172"/>
        <end position="194"/>
    </location>
</feature>
<dbReference type="GO" id="GO:0043565">
    <property type="term" value="F:sequence-specific DNA binding"/>
    <property type="evidence" value="ECO:0007669"/>
    <property type="project" value="InterPro"/>
</dbReference>
<dbReference type="OrthoDB" id="6866685at2"/>
<keyword evidence="3" id="KW-0804">Transcription</keyword>